<dbReference type="EMBL" id="CP136051">
    <property type="protein sequence ID" value="WOK08786.1"/>
    <property type="molecule type" value="Genomic_DNA"/>
</dbReference>
<proteinExistence type="predicted"/>
<dbReference type="Proteomes" id="UP001302349">
    <property type="component" value="Chromosome"/>
</dbReference>
<dbReference type="PANTHER" id="PTHR39639:SF1">
    <property type="entry name" value="DUF262 DOMAIN-CONTAINING PROTEIN"/>
    <property type="match status" value="1"/>
</dbReference>
<sequence length="386" mass="45365">MEVNEDWVEDFTGDDEDYSFKEYEVTSSPNDFNIKTLFDFIESGVVKIPAFQRNFVWDIKRSSKLIESLIIGLPIPQIFLYEESRNSFLVIDGQQRLMSIYYFIKKRFPKKDKRIELRRIFDMEGKIPDDVLFNSDYFADFNLALPEQLPDFPNKLKKLNYSTLGDNKASFELRTIRNVIIKQNLPEGDNSAMFEIFNRLNTGGVNLKPQEIRASMYHSDFYEMLYRINTNGDWRKIINRPEPDLHMGDIEILLRGFAMLLESDNYKPSMTRFLNTFSNNAKKMKEELISYLEELFLAFSFNASKLGEDAFTSKNNKINISIFESVFCAMCKRPFSNRNFLIKETTRDRILELKNNSEFIQAIQKDTASKKNVEKRLELANNILFN</sequence>
<dbReference type="InterPro" id="IPR004919">
    <property type="entry name" value="GmrSD_N"/>
</dbReference>
<reference evidence="2 3" key="1">
    <citation type="journal article" date="2023" name="Microbiol. Resour. Announc.">
        <title>Complete Genome Sequence of Imperialibacter roseus strain P4T.</title>
        <authorList>
            <person name="Tizabi D.R."/>
            <person name="Bachvaroff T."/>
            <person name="Hill R.T."/>
        </authorList>
    </citation>
    <scope>NUCLEOTIDE SEQUENCE [LARGE SCALE GENOMIC DNA]</scope>
    <source>
        <strain evidence="2 3">P4T</strain>
    </source>
</reference>
<dbReference type="Pfam" id="PF03235">
    <property type="entry name" value="GmrSD_N"/>
    <property type="match status" value="1"/>
</dbReference>
<accession>A0ABZ0IVZ2</accession>
<dbReference type="RefSeq" id="WP_317491418.1">
    <property type="nucleotide sequence ID" value="NZ_CP136051.1"/>
</dbReference>
<name>A0ABZ0IVZ2_9BACT</name>
<evidence type="ECO:0000313" key="2">
    <source>
        <dbReference type="EMBL" id="WOK08786.1"/>
    </source>
</evidence>
<keyword evidence="3" id="KW-1185">Reference proteome</keyword>
<dbReference type="PANTHER" id="PTHR39639">
    <property type="entry name" value="CHROMOSOME 16, WHOLE GENOME SHOTGUN SEQUENCE"/>
    <property type="match status" value="1"/>
</dbReference>
<gene>
    <name evidence="2" type="ORF">RT717_09075</name>
</gene>
<protein>
    <submittedName>
        <fullName evidence="2">DUF262 domain-containing protein</fullName>
    </submittedName>
</protein>
<evidence type="ECO:0000313" key="3">
    <source>
        <dbReference type="Proteomes" id="UP001302349"/>
    </source>
</evidence>
<organism evidence="2 3">
    <name type="scientific">Imperialibacter roseus</name>
    <dbReference type="NCBI Taxonomy" id="1324217"/>
    <lineage>
        <taxon>Bacteria</taxon>
        <taxon>Pseudomonadati</taxon>
        <taxon>Bacteroidota</taxon>
        <taxon>Cytophagia</taxon>
        <taxon>Cytophagales</taxon>
        <taxon>Flammeovirgaceae</taxon>
        <taxon>Imperialibacter</taxon>
    </lineage>
</organism>
<evidence type="ECO:0000259" key="1">
    <source>
        <dbReference type="Pfam" id="PF03235"/>
    </source>
</evidence>
<feature type="domain" description="GmrSD restriction endonucleases N-terminal" evidence="1">
    <location>
        <begin position="34"/>
        <end position="217"/>
    </location>
</feature>